<dbReference type="GO" id="GO:0046872">
    <property type="term" value="F:metal ion binding"/>
    <property type="evidence" value="ECO:0007669"/>
    <property type="project" value="UniProtKB-KW"/>
</dbReference>
<dbReference type="Gene3D" id="1.10.760.10">
    <property type="entry name" value="Cytochrome c-like domain"/>
    <property type="match status" value="1"/>
</dbReference>
<sequence>MKQVHYGDMLSLGIPAKEIQSWAGRHEVPDGLNDEGLLKKRQATAFDSIAMPYPTERAAQKANNGDMPPDLSHLSSFLKDGGTYVEKMLLDYQKTPENLKLEPGLFYNPTALAHHRRFKMAPPFQQAAAQHLVYPDGQHPTDQQMAQDVTAFLEWIDDPHETARHISGILISIYLLLVGFFAFLWRVHVWKK</sequence>
<dbReference type="GO" id="GO:0006122">
    <property type="term" value="P:mitochondrial electron transport, ubiquinol to cytochrome c"/>
    <property type="evidence" value="ECO:0007669"/>
    <property type="project" value="TreeGrafter"/>
</dbReference>
<evidence type="ECO:0000256" key="9">
    <source>
        <dbReference type="ARBA" id="ARBA00023136"/>
    </source>
</evidence>
<comment type="subcellular location">
    <subcellularLocation>
        <location evidence="2">Membrane</location>
    </subcellularLocation>
</comment>
<dbReference type="Pfam" id="PF02167">
    <property type="entry name" value="Cytochrom_C1"/>
    <property type="match status" value="1"/>
</dbReference>
<dbReference type="PANTHER" id="PTHR10266:SF3">
    <property type="entry name" value="CYTOCHROME C1, HEME PROTEIN, MITOCHONDRIAL"/>
    <property type="match status" value="1"/>
</dbReference>
<name>A0A0J7NN39_LASNI</name>
<comment type="similarity">
    <text evidence="3">Belongs to the cytochrome c family.</text>
</comment>
<evidence type="ECO:0000256" key="11">
    <source>
        <dbReference type="SAM" id="Phobius"/>
    </source>
</evidence>
<dbReference type="GO" id="GO:0005739">
    <property type="term" value="C:mitochondrion"/>
    <property type="evidence" value="ECO:0007669"/>
    <property type="project" value="GOC"/>
</dbReference>
<keyword evidence="9 11" id="KW-0472">Membrane</keyword>
<keyword evidence="6 10" id="KW-0479">Metal-binding</keyword>
<feature type="transmembrane region" description="Helical" evidence="11">
    <location>
        <begin position="166"/>
        <end position="185"/>
    </location>
</feature>
<evidence type="ECO:0000256" key="5">
    <source>
        <dbReference type="ARBA" id="ARBA00022692"/>
    </source>
</evidence>
<keyword evidence="8 10" id="KW-0408">Iron</keyword>
<evidence type="ECO:0000256" key="10">
    <source>
        <dbReference type="PIRSR" id="PIRSR602326-1"/>
    </source>
</evidence>
<dbReference type="EMBL" id="LBMM01003128">
    <property type="protein sequence ID" value="KMQ93930.1"/>
    <property type="molecule type" value="Genomic_DNA"/>
</dbReference>
<evidence type="ECO:0000256" key="1">
    <source>
        <dbReference type="ARBA" id="ARBA00002555"/>
    </source>
</evidence>
<keyword evidence="7 11" id="KW-1133">Transmembrane helix</keyword>
<comment type="cofactor">
    <cofactor evidence="10">
        <name>heme c</name>
        <dbReference type="ChEBI" id="CHEBI:61717"/>
    </cofactor>
    <text evidence="10">Binds 1 heme c group covalently per subunit.</text>
</comment>
<proteinExistence type="inferred from homology"/>
<dbReference type="InterPro" id="IPR036909">
    <property type="entry name" value="Cyt_c-like_dom_sf"/>
</dbReference>
<evidence type="ECO:0000256" key="7">
    <source>
        <dbReference type="ARBA" id="ARBA00022989"/>
    </source>
</evidence>
<dbReference type="PRINTS" id="PR00603">
    <property type="entry name" value="CYTOCHROMEC1"/>
</dbReference>
<evidence type="ECO:0000256" key="8">
    <source>
        <dbReference type="ARBA" id="ARBA00023004"/>
    </source>
</evidence>
<dbReference type="GO" id="GO:0016020">
    <property type="term" value="C:membrane"/>
    <property type="evidence" value="ECO:0007669"/>
    <property type="project" value="UniProtKB-SubCell"/>
</dbReference>
<keyword evidence="13" id="KW-1185">Reference proteome</keyword>
<keyword evidence="5 11" id="KW-0812">Transmembrane</keyword>
<evidence type="ECO:0000256" key="4">
    <source>
        <dbReference type="ARBA" id="ARBA00022617"/>
    </source>
</evidence>
<organism evidence="12 13">
    <name type="scientific">Lasius niger</name>
    <name type="common">Black garden ant</name>
    <dbReference type="NCBI Taxonomy" id="67767"/>
    <lineage>
        <taxon>Eukaryota</taxon>
        <taxon>Metazoa</taxon>
        <taxon>Ecdysozoa</taxon>
        <taxon>Arthropoda</taxon>
        <taxon>Hexapoda</taxon>
        <taxon>Insecta</taxon>
        <taxon>Pterygota</taxon>
        <taxon>Neoptera</taxon>
        <taxon>Endopterygota</taxon>
        <taxon>Hymenoptera</taxon>
        <taxon>Apocrita</taxon>
        <taxon>Aculeata</taxon>
        <taxon>Formicoidea</taxon>
        <taxon>Formicidae</taxon>
        <taxon>Formicinae</taxon>
        <taxon>Lasius</taxon>
        <taxon>Lasius</taxon>
    </lineage>
</organism>
<evidence type="ECO:0000313" key="12">
    <source>
        <dbReference type="EMBL" id="KMQ93930.1"/>
    </source>
</evidence>
<keyword evidence="4 10" id="KW-0349">Heme</keyword>
<dbReference type="GO" id="GO:0020037">
    <property type="term" value="F:heme binding"/>
    <property type="evidence" value="ECO:0007669"/>
    <property type="project" value="InterPro"/>
</dbReference>
<dbReference type="Proteomes" id="UP000036403">
    <property type="component" value="Unassembled WGS sequence"/>
</dbReference>
<dbReference type="PANTHER" id="PTHR10266">
    <property type="entry name" value="CYTOCHROME C1"/>
    <property type="match status" value="1"/>
</dbReference>
<dbReference type="InterPro" id="IPR002326">
    <property type="entry name" value="Cyt_c1"/>
</dbReference>
<evidence type="ECO:0000256" key="6">
    <source>
        <dbReference type="ARBA" id="ARBA00022723"/>
    </source>
</evidence>
<evidence type="ECO:0000256" key="3">
    <source>
        <dbReference type="ARBA" id="ARBA00006488"/>
    </source>
</evidence>
<feature type="binding site" description="covalent" evidence="10">
    <location>
        <position position="120"/>
    </location>
    <ligand>
        <name>heme c</name>
        <dbReference type="ChEBI" id="CHEBI:61717"/>
    </ligand>
</feature>
<reference evidence="12 13" key="1">
    <citation type="submission" date="2015-04" db="EMBL/GenBank/DDBJ databases">
        <title>Lasius niger genome sequencing.</title>
        <authorList>
            <person name="Konorov E.A."/>
            <person name="Nikitin M.A."/>
            <person name="Kirill M.V."/>
            <person name="Chang P."/>
        </authorList>
    </citation>
    <scope>NUCLEOTIDE SEQUENCE [LARGE SCALE GENOMIC DNA]</scope>
    <source>
        <tissue evidence="12">Whole</tissue>
    </source>
</reference>
<dbReference type="PaxDb" id="67767-A0A0J7NN39"/>
<accession>A0A0J7NN39</accession>
<comment type="caution">
    <text evidence="12">The sequence shown here is derived from an EMBL/GenBank/DDBJ whole genome shotgun (WGS) entry which is preliminary data.</text>
</comment>
<dbReference type="AlphaFoldDB" id="A0A0J7NN39"/>
<dbReference type="STRING" id="67767.A0A0J7NN39"/>
<evidence type="ECO:0000313" key="13">
    <source>
        <dbReference type="Proteomes" id="UP000036403"/>
    </source>
</evidence>
<gene>
    <name evidence="12" type="ORF">RF55_5939</name>
</gene>
<evidence type="ECO:0000256" key="2">
    <source>
        <dbReference type="ARBA" id="ARBA00004370"/>
    </source>
</evidence>
<protein>
    <submittedName>
        <fullName evidence="12">Ubiquinol-cytochrome-c reductase</fullName>
    </submittedName>
</protein>
<comment type="function">
    <text evidence="1">Electron carrier protein. The oxidized form of the cytochrome c heme group can accept an electron from the heme group of the cytochrome c1 subunit of cytochrome reductase. Cytochrome c then transfers this electron to the cytochrome oxidase complex, the final protein carrier in the mitochondrial electron-transport chain.</text>
</comment>
<dbReference type="GO" id="GO:0009055">
    <property type="term" value="F:electron transfer activity"/>
    <property type="evidence" value="ECO:0007669"/>
    <property type="project" value="InterPro"/>
</dbReference>
<dbReference type="SUPFAM" id="SSF46626">
    <property type="entry name" value="Cytochrome c"/>
    <property type="match status" value="1"/>
</dbReference>